<comment type="similarity">
    <text evidence="2 8">Belongs to the peptidase M16 family.</text>
</comment>
<keyword evidence="4" id="KW-0479">Metal-binding</keyword>
<keyword evidence="7" id="KW-0482">Metalloprotease</keyword>
<dbReference type="InterPro" id="IPR050626">
    <property type="entry name" value="Peptidase_M16"/>
</dbReference>
<name>A0A2V1ITW7_9BACT</name>
<organism evidence="12 13">
    <name type="scientific">Paramuribaculum intestinale</name>
    <dbReference type="NCBI Taxonomy" id="2094151"/>
    <lineage>
        <taxon>Bacteria</taxon>
        <taxon>Pseudomonadati</taxon>
        <taxon>Bacteroidota</taxon>
        <taxon>Bacteroidia</taxon>
        <taxon>Bacteroidales</taxon>
        <taxon>Muribaculaceae</taxon>
        <taxon>Paramuribaculum</taxon>
    </lineage>
</organism>
<dbReference type="RefSeq" id="WP_107035675.1">
    <property type="nucleotide sequence ID" value="NZ_CAQJJL010000007.1"/>
</dbReference>
<keyword evidence="6" id="KW-0862">Zinc</keyword>
<evidence type="ECO:0000256" key="2">
    <source>
        <dbReference type="ARBA" id="ARBA00007261"/>
    </source>
</evidence>
<proteinExistence type="inferred from homology"/>
<feature type="chain" id="PRO_5016087066" evidence="9">
    <location>
        <begin position="25"/>
        <end position="942"/>
    </location>
</feature>
<dbReference type="Proteomes" id="UP000244925">
    <property type="component" value="Unassembled WGS sequence"/>
</dbReference>
<feature type="domain" description="Peptidase M16 C-terminal" evidence="11">
    <location>
        <begin position="709"/>
        <end position="874"/>
    </location>
</feature>
<dbReference type="AlphaFoldDB" id="A0A2V1ITW7"/>
<dbReference type="Gene3D" id="3.30.830.10">
    <property type="entry name" value="Metalloenzyme, LuxS/M16 peptidase-like"/>
    <property type="match status" value="4"/>
</dbReference>
<dbReference type="PANTHER" id="PTHR43690">
    <property type="entry name" value="NARDILYSIN"/>
    <property type="match status" value="1"/>
</dbReference>
<sequence>MKIKRCLAALTAATALLCGATATAQQMPQLPTDKEVRIGKLPNGLTYYIRHNEYPKGQADFYIAQKVGSMQEEDHQAGLAHFLEHMCFNGTTHFPGKDLINYLESVGVKFGRNLNAMTGFDQTVYNISNVPVAREGVQDSCLLILHDWANDLLLLPEEIDAERAVIHEEWRQSNVGQMRILEKLLPVIYQDEKYGHRLPIGTMEVVDNFPHQALRDYYETWYRPDLQGIIVVGDIDPDRIEAKIKEMFANIEMPADPKERVYFPVSDNKGTIYAIGHDKEQQNSLTVLMIKSDAFPEQLKNTPAYYAQEYVESMITSMLNTRLNDIASRPDAPFAGAQAVMGKFFIAQTKDALDLYAMSKDGDHPKALAAAYRELLRAVRGGFTVTEYDRARSEYLSRMERAYNNRRQCENSSYVREYINNFLEGEPIPGIEAEWPMVQMIAQNVQVAQINQALAALPVSDNRVLMALLPDNDEGRYPTDSEFAEALAAVDAETIEPFVDEVKSEPLIPEMPKPGTIVSTSENPQWGTIEWTLSNGAKVVIKKTDFKDDEILFSAVANGGYSPKFGDDYAASLLFMSDALSQYGLGDYSNMDLQKYLAGKQAGVRLNWSAFSRSVVGNTVPKDLPTLMELIYMSFTAVNFTADEFEALQKSVASSIHNQEATPQFQFNTTVLKNLYGGSPRAAMTTVSDVERADRGQIISISRAMTANAADFTFTFVGNVDTDALRPLVEQYIASLPGDPATAVRKVTEFEPSLLIQEGSRTAQESVKMETPQTYVAIFEVADMPADSRNSQIASMAGQILSRRLNDIVREKEGAVYSIGASGSMTLDAPRNVIFQTAFPMKPEMKDKVLAIIAEQFEELAADIKPEELSRVQEYMIKSYTEGKERNGNWLSALTTWERTGIDTFNDNVATAGSITADEIKAFVRQVLDKGSYIVVVLEPAE</sequence>
<dbReference type="SUPFAM" id="SSF63411">
    <property type="entry name" value="LuxS/MPP-like metallohydrolase"/>
    <property type="match status" value="4"/>
</dbReference>
<evidence type="ECO:0000256" key="9">
    <source>
        <dbReference type="SAM" id="SignalP"/>
    </source>
</evidence>
<evidence type="ECO:0000256" key="1">
    <source>
        <dbReference type="ARBA" id="ARBA00001947"/>
    </source>
</evidence>
<keyword evidence="3" id="KW-0645">Protease</keyword>
<evidence type="ECO:0000256" key="8">
    <source>
        <dbReference type="RuleBase" id="RU004447"/>
    </source>
</evidence>
<feature type="domain" description="Peptidase M16 C-terminal" evidence="11">
    <location>
        <begin position="210"/>
        <end position="394"/>
    </location>
</feature>
<dbReference type="Pfam" id="PF05193">
    <property type="entry name" value="Peptidase_M16_C"/>
    <property type="match status" value="2"/>
</dbReference>
<evidence type="ECO:0000313" key="13">
    <source>
        <dbReference type="Proteomes" id="UP000244925"/>
    </source>
</evidence>
<dbReference type="GO" id="GO:0046872">
    <property type="term" value="F:metal ion binding"/>
    <property type="evidence" value="ECO:0007669"/>
    <property type="project" value="UniProtKB-KW"/>
</dbReference>
<dbReference type="GO" id="GO:0004222">
    <property type="term" value="F:metalloendopeptidase activity"/>
    <property type="evidence" value="ECO:0007669"/>
    <property type="project" value="InterPro"/>
</dbReference>
<comment type="caution">
    <text evidence="12">The sequence shown here is derived from an EMBL/GenBank/DDBJ whole genome shotgun (WGS) entry which is preliminary data.</text>
</comment>
<comment type="cofactor">
    <cofactor evidence="1">
        <name>Zn(2+)</name>
        <dbReference type="ChEBI" id="CHEBI:29105"/>
    </cofactor>
</comment>
<dbReference type="EMBL" id="PUBV01000007">
    <property type="protein sequence ID" value="PWB08238.1"/>
    <property type="molecule type" value="Genomic_DNA"/>
</dbReference>
<dbReference type="PANTHER" id="PTHR43690:SF34">
    <property type="entry name" value="ZINC PROTEASE PQQL-LIKE"/>
    <property type="match status" value="1"/>
</dbReference>
<evidence type="ECO:0000256" key="3">
    <source>
        <dbReference type="ARBA" id="ARBA00022670"/>
    </source>
</evidence>
<feature type="domain" description="Peptidase M16 N-terminal" evidence="10">
    <location>
        <begin position="65"/>
        <end position="194"/>
    </location>
</feature>
<evidence type="ECO:0000256" key="4">
    <source>
        <dbReference type="ARBA" id="ARBA00022723"/>
    </source>
</evidence>
<keyword evidence="9" id="KW-0732">Signal</keyword>
<dbReference type="InterPro" id="IPR011765">
    <property type="entry name" value="Pept_M16_N"/>
</dbReference>
<evidence type="ECO:0000256" key="5">
    <source>
        <dbReference type="ARBA" id="ARBA00022801"/>
    </source>
</evidence>
<gene>
    <name evidence="12" type="ORF">C5O25_05220</name>
</gene>
<evidence type="ECO:0000259" key="11">
    <source>
        <dbReference type="Pfam" id="PF05193"/>
    </source>
</evidence>
<evidence type="ECO:0000256" key="6">
    <source>
        <dbReference type="ARBA" id="ARBA00022833"/>
    </source>
</evidence>
<evidence type="ECO:0000256" key="7">
    <source>
        <dbReference type="ARBA" id="ARBA00023049"/>
    </source>
</evidence>
<dbReference type="Pfam" id="PF00675">
    <property type="entry name" value="Peptidase_M16"/>
    <property type="match status" value="1"/>
</dbReference>
<dbReference type="InterPro" id="IPR011249">
    <property type="entry name" value="Metalloenz_LuxS/M16"/>
</dbReference>
<protein>
    <submittedName>
        <fullName evidence="12">Insulinase family protein</fullName>
    </submittedName>
</protein>
<dbReference type="InterPro" id="IPR007863">
    <property type="entry name" value="Peptidase_M16_C"/>
</dbReference>
<keyword evidence="5" id="KW-0378">Hydrolase</keyword>
<evidence type="ECO:0000259" key="10">
    <source>
        <dbReference type="Pfam" id="PF00675"/>
    </source>
</evidence>
<accession>A0A2V1ITW7</accession>
<feature type="signal peptide" evidence="9">
    <location>
        <begin position="1"/>
        <end position="24"/>
    </location>
</feature>
<keyword evidence="13" id="KW-1185">Reference proteome</keyword>
<dbReference type="GO" id="GO:0006508">
    <property type="term" value="P:proteolysis"/>
    <property type="evidence" value="ECO:0007669"/>
    <property type="project" value="UniProtKB-KW"/>
</dbReference>
<evidence type="ECO:0000313" key="12">
    <source>
        <dbReference type="EMBL" id="PWB08238.1"/>
    </source>
</evidence>
<reference evidence="13" key="1">
    <citation type="submission" date="2018-02" db="EMBL/GenBank/DDBJ databases">
        <authorList>
            <person name="Clavel T."/>
            <person name="Strowig T."/>
        </authorList>
    </citation>
    <scope>NUCLEOTIDE SEQUENCE [LARGE SCALE GENOMIC DNA]</scope>
    <source>
        <strain evidence="13">DSM 100764</strain>
    </source>
</reference>
<dbReference type="PROSITE" id="PS00143">
    <property type="entry name" value="INSULINASE"/>
    <property type="match status" value="1"/>
</dbReference>
<dbReference type="InterPro" id="IPR001431">
    <property type="entry name" value="Pept_M16_Zn_BS"/>
</dbReference>